<keyword evidence="2" id="KW-1185">Reference proteome</keyword>
<organism evidence="1 2">
    <name type="scientific">Peronospora belbahrii</name>
    <dbReference type="NCBI Taxonomy" id="622444"/>
    <lineage>
        <taxon>Eukaryota</taxon>
        <taxon>Sar</taxon>
        <taxon>Stramenopiles</taxon>
        <taxon>Oomycota</taxon>
        <taxon>Peronosporomycetes</taxon>
        <taxon>Peronosporales</taxon>
        <taxon>Peronosporaceae</taxon>
        <taxon>Peronospora</taxon>
    </lineage>
</organism>
<comment type="caution">
    <text evidence="1">The sequence shown here is derived from an EMBL/GenBank/DDBJ whole genome shotgun (WGS) entry which is preliminary data.</text>
</comment>
<sequence>MLSDSGLLGLSADKIQRTRFDRRFCFDNEADADIILAQFAPTTDIRLCTFAIEFQSDLVALGYSTMTTISAPPTSGLDSAIADRYLECSDHKLVKAVVLCFQ</sequence>
<evidence type="ECO:0000313" key="1">
    <source>
        <dbReference type="EMBL" id="CAH0513808.1"/>
    </source>
</evidence>
<dbReference type="EMBL" id="CAKLCB010000035">
    <property type="protein sequence ID" value="CAH0513808.1"/>
    <property type="molecule type" value="Genomic_DNA"/>
</dbReference>
<name>A0ABN8CL28_9STRA</name>
<accession>A0ABN8CL28</accession>
<reference evidence="1 2" key="1">
    <citation type="submission" date="2021-11" db="EMBL/GenBank/DDBJ databases">
        <authorList>
            <person name="Islam A."/>
            <person name="Islam S."/>
            <person name="Flora M.S."/>
            <person name="Rahman M."/>
            <person name="Ziaur R.M."/>
            <person name="Epstein J.H."/>
            <person name="Hassan M."/>
            <person name="Klassen M."/>
            <person name="Woodard K."/>
            <person name="Webb A."/>
            <person name="Webby R.J."/>
            <person name="El Zowalaty M.E."/>
        </authorList>
    </citation>
    <scope>NUCLEOTIDE SEQUENCE [LARGE SCALE GENOMIC DNA]</scope>
    <source>
        <strain evidence="1">Pbs1</strain>
    </source>
</reference>
<protein>
    <submittedName>
        <fullName evidence="1">Uncharacterized protein</fullName>
    </submittedName>
</protein>
<proteinExistence type="predicted"/>
<dbReference type="Proteomes" id="UP001158986">
    <property type="component" value="Unassembled WGS sequence"/>
</dbReference>
<evidence type="ECO:0000313" key="2">
    <source>
        <dbReference type="Proteomes" id="UP001158986"/>
    </source>
</evidence>
<gene>
    <name evidence="1" type="ORF">PBS001_LOCUS598</name>
</gene>